<organism evidence="3 4">
    <name type="scientific">Trichostrongylus colubriformis</name>
    <name type="common">Black scour worm</name>
    <dbReference type="NCBI Taxonomy" id="6319"/>
    <lineage>
        <taxon>Eukaryota</taxon>
        <taxon>Metazoa</taxon>
        <taxon>Ecdysozoa</taxon>
        <taxon>Nematoda</taxon>
        <taxon>Chromadorea</taxon>
        <taxon>Rhabditida</taxon>
        <taxon>Rhabditina</taxon>
        <taxon>Rhabditomorpha</taxon>
        <taxon>Strongyloidea</taxon>
        <taxon>Trichostrongylidae</taxon>
        <taxon>Trichostrongylus</taxon>
    </lineage>
</organism>
<accession>A0AAN8F5T0</accession>
<dbReference type="PROSITE" id="PS00141">
    <property type="entry name" value="ASP_PROTEASE"/>
    <property type="match status" value="1"/>
</dbReference>
<dbReference type="PROSITE" id="PS50158">
    <property type="entry name" value="ZF_CCHC"/>
    <property type="match status" value="1"/>
</dbReference>
<dbReference type="InterPro" id="IPR008737">
    <property type="entry name" value="DUF1758"/>
</dbReference>
<dbReference type="PANTHER" id="PTHR47331:SF5">
    <property type="entry name" value="RIBONUCLEASE H"/>
    <property type="match status" value="1"/>
</dbReference>
<dbReference type="Pfam" id="PF05585">
    <property type="entry name" value="DUF1758"/>
    <property type="match status" value="1"/>
</dbReference>
<keyword evidence="1" id="KW-0862">Zinc</keyword>
<dbReference type="GO" id="GO:0005737">
    <property type="term" value="C:cytoplasm"/>
    <property type="evidence" value="ECO:0007669"/>
    <property type="project" value="UniProtKB-ARBA"/>
</dbReference>
<proteinExistence type="predicted"/>
<dbReference type="Gene3D" id="2.40.70.10">
    <property type="entry name" value="Acid Proteases"/>
    <property type="match status" value="1"/>
</dbReference>
<dbReference type="SUPFAM" id="SSF57756">
    <property type="entry name" value="Retrovirus zinc finger-like domains"/>
    <property type="match status" value="1"/>
</dbReference>
<dbReference type="InterPro" id="IPR001878">
    <property type="entry name" value="Znf_CCHC"/>
</dbReference>
<sequence length="592" mass="66459">MTSSLAVRQGLLTRAGNRLSAILDEHAVLFATQEDSNEPKEIKELHRRIRTTKATLKMEVEKVEDALIKYSSTVDELPVSTPSKEEILKRAEANIDAAQEVLDRAHVALTKLLQLSEDLENRAQTPRTPSEKQILSKFFTEVQRHILRQKNGKESEGTWSTKVLLAHAKEYVTSELKINAQVERRQQHFTERQEKLNMTGTKQATRAPVSTCFYCNNPGHPAKSCPEATTLSQRLQIMKSKKLCKNCGGKDHLAMRCSRGACRLCGTTGHHTSICSKLFPMETPQTLQKGNTTKKVPLKTLHQPQDTAAKMHTVNSDQGFAESEEMDTVLHVSNRADILILAGQAQVLNPETERLEKVHVLLDSGADRSFISNALADRLHLQDVDSRRLTINTFGSHKAMVKTCGITVLQIWDAQGAPHSFTVTRMDTVTKSMQRRSLSLEDKRFFCDNDLQLSISATSTDIHPQILLGCADMFSVLSNGLSPLYVLPSGLQLIPSKLGYLVAGRARTLAETDEEEATVNSANVLADDDELQSWEDFCTFESSGVDEFIGPKAEERRRTDEAVWRMFEETIVRKEDDWVRLPWRKDAQQLPE</sequence>
<name>A0AAN8F5T0_TRICO</name>
<dbReference type="Proteomes" id="UP001331761">
    <property type="component" value="Unassembled WGS sequence"/>
</dbReference>
<keyword evidence="1" id="KW-0863">Zinc-finger</keyword>
<evidence type="ECO:0000259" key="2">
    <source>
        <dbReference type="PROSITE" id="PS50158"/>
    </source>
</evidence>
<dbReference type="Pfam" id="PF00098">
    <property type="entry name" value="zf-CCHC"/>
    <property type="match status" value="1"/>
</dbReference>
<dbReference type="EMBL" id="WIXE01014912">
    <property type="protein sequence ID" value="KAK5973911.1"/>
    <property type="molecule type" value="Genomic_DNA"/>
</dbReference>
<dbReference type="GO" id="GO:0006508">
    <property type="term" value="P:proteolysis"/>
    <property type="evidence" value="ECO:0007669"/>
    <property type="project" value="InterPro"/>
</dbReference>
<dbReference type="PANTHER" id="PTHR47331">
    <property type="entry name" value="PHD-TYPE DOMAIN-CONTAINING PROTEIN"/>
    <property type="match status" value="1"/>
</dbReference>
<dbReference type="GO" id="GO:0003676">
    <property type="term" value="F:nucleic acid binding"/>
    <property type="evidence" value="ECO:0007669"/>
    <property type="project" value="InterPro"/>
</dbReference>
<dbReference type="GO" id="GO:0019899">
    <property type="term" value="F:enzyme binding"/>
    <property type="evidence" value="ECO:0007669"/>
    <property type="project" value="UniProtKB-ARBA"/>
</dbReference>
<protein>
    <submittedName>
        <fullName evidence="3">Zinc knuckle</fullName>
    </submittedName>
</protein>
<evidence type="ECO:0000256" key="1">
    <source>
        <dbReference type="PROSITE-ProRule" id="PRU00047"/>
    </source>
</evidence>
<dbReference type="GO" id="GO:0004190">
    <property type="term" value="F:aspartic-type endopeptidase activity"/>
    <property type="evidence" value="ECO:0007669"/>
    <property type="project" value="InterPro"/>
</dbReference>
<keyword evidence="4" id="KW-1185">Reference proteome</keyword>
<evidence type="ECO:0000313" key="3">
    <source>
        <dbReference type="EMBL" id="KAK5973911.1"/>
    </source>
</evidence>
<feature type="domain" description="CCHC-type" evidence="2">
    <location>
        <begin position="212"/>
        <end position="227"/>
    </location>
</feature>
<dbReference type="InterPro" id="IPR021109">
    <property type="entry name" value="Peptidase_aspartic_dom_sf"/>
</dbReference>
<dbReference type="GO" id="GO:0008270">
    <property type="term" value="F:zinc ion binding"/>
    <property type="evidence" value="ECO:0007669"/>
    <property type="project" value="UniProtKB-KW"/>
</dbReference>
<keyword evidence="1" id="KW-0479">Metal-binding</keyword>
<dbReference type="InterPro" id="IPR001969">
    <property type="entry name" value="Aspartic_peptidase_AS"/>
</dbReference>
<comment type="caution">
    <text evidence="3">The sequence shown here is derived from an EMBL/GenBank/DDBJ whole genome shotgun (WGS) entry which is preliminary data.</text>
</comment>
<reference evidence="3 4" key="1">
    <citation type="submission" date="2019-10" db="EMBL/GenBank/DDBJ databases">
        <title>Assembly and Annotation for the nematode Trichostrongylus colubriformis.</title>
        <authorList>
            <person name="Martin J."/>
        </authorList>
    </citation>
    <scope>NUCLEOTIDE SEQUENCE [LARGE SCALE GENOMIC DNA]</scope>
    <source>
        <strain evidence="3">G859</strain>
        <tissue evidence="3">Whole worm</tissue>
    </source>
</reference>
<dbReference type="Gene3D" id="4.10.60.10">
    <property type="entry name" value="Zinc finger, CCHC-type"/>
    <property type="match status" value="1"/>
</dbReference>
<gene>
    <name evidence="3" type="ORF">GCK32_017699</name>
</gene>
<evidence type="ECO:0000313" key="4">
    <source>
        <dbReference type="Proteomes" id="UP001331761"/>
    </source>
</evidence>
<dbReference type="AlphaFoldDB" id="A0AAN8F5T0"/>
<dbReference type="SMART" id="SM00343">
    <property type="entry name" value="ZnF_C2HC"/>
    <property type="match status" value="3"/>
</dbReference>
<dbReference type="InterPro" id="IPR036875">
    <property type="entry name" value="Znf_CCHC_sf"/>
</dbReference>